<evidence type="ECO:0000256" key="3">
    <source>
        <dbReference type="ARBA" id="ARBA00022723"/>
    </source>
</evidence>
<keyword evidence="3" id="KW-0479">Metal-binding</keyword>
<keyword evidence="8" id="KW-1185">Reference proteome</keyword>
<sequence>MDELRKARHSSFGTSVVSAIRDYAKGERYDIKSGSVEKLTLPESDVLYYEMEDGSWFCVRPSGTEPKIKIYYGVTGTGLHNAQGKLDTLRENVLTVVKKFLYE</sequence>
<protein>
    <recommendedName>
        <fullName evidence="2">phosphoglucomutase (alpha-D-glucose-1,6-bisphosphate-dependent)</fullName>
        <ecNumber evidence="2">5.4.2.2</ecNumber>
    </recommendedName>
</protein>
<keyword evidence="4" id="KW-0460">Magnesium</keyword>
<comment type="caution">
    <text evidence="7">The sequence shown here is derived from an EMBL/GenBank/DDBJ whole genome shotgun (WGS) entry which is preliminary data.</text>
</comment>
<dbReference type="Pfam" id="PF00408">
    <property type="entry name" value="PGM_PMM_IV"/>
    <property type="match status" value="1"/>
</dbReference>
<dbReference type="PATRIC" id="fig|398512.5.peg.567"/>
<proteinExistence type="predicted"/>
<dbReference type="Proteomes" id="UP000036923">
    <property type="component" value="Unassembled WGS sequence"/>
</dbReference>
<accession>A0A0L6JHU6</accession>
<evidence type="ECO:0000313" key="7">
    <source>
        <dbReference type="EMBL" id="KNY25288.1"/>
    </source>
</evidence>
<dbReference type="GO" id="GO:0008973">
    <property type="term" value="F:phosphopentomutase activity"/>
    <property type="evidence" value="ECO:0007669"/>
    <property type="project" value="TreeGrafter"/>
</dbReference>
<evidence type="ECO:0000256" key="2">
    <source>
        <dbReference type="ARBA" id="ARBA00012728"/>
    </source>
</evidence>
<evidence type="ECO:0000313" key="8">
    <source>
        <dbReference type="Proteomes" id="UP000036923"/>
    </source>
</evidence>
<dbReference type="GO" id="GO:0006166">
    <property type="term" value="P:purine ribonucleoside salvage"/>
    <property type="evidence" value="ECO:0007669"/>
    <property type="project" value="TreeGrafter"/>
</dbReference>
<dbReference type="EMBL" id="LGTC01000001">
    <property type="protein sequence ID" value="KNY25288.1"/>
    <property type="molecule type" value="Genomic_DNA"/>
</dbReference>
<dbReference type="InterPro" id="IPR036900">
    <property type="entry name" value="A-D-PHexomutase_C_sf"/>
</dbReference>
<dbReference type="SUPFAM" id="SSF55957">
    <property type="entry name" value="Phosphoglucomutase, C-terminal domain"/>
    <property type="match status" value="1"/>
</dbReference>
<dbReference type="STRING" id="398512.Bccel_0548"/>
<evidence type="ECO:0000259" key="6">
    <source>
        <dbReference type="Pfam" id="PF00408"/>
    </source>
</evidence>
<evidence type="ECO:0000256" key="5">
    <source>
        <dbReference type="ARBA" id="ARBA00023235"/>
    </source>
</evidence>
<dbReference type="PANTHER" id="PTHR45745:SF1">
    <property type="entry name" value="PHOSPHOGLUCOMUTASE 2B-RELATED"/>
    <property type="match status" value="1"/>
</dbReference>
<evidence type="ECO:0000256" key="4">
    <source>
        <dbReference type="ARBA" id="ARBA00022842"/>
    </source>
</evidence>
<dbReference type="PANTHER" id="PTHR45745">
    <property type="entry name" value="PHOSPHOMANNOMUTASE 45A"/>
    <property type="match status" value="1"/>
</dbReference>
<feature type="domain" description="Alpha-D-phosphohexomutase C-terminal" evidence="6">
    <location>
        <begin position="43"/>
        <end position="75"/>
    </location>
</feature>
<keyword evidence="5" id="KW-0413">Isomerase</keyword>
<dbReference type="InterPro" id="IPR005843">
    <property type="entry name" value="A-D-PHexomutase_C"/>
</dbReference>
<comment type="catalytic activity">
    <reaction evidence="1">
        <text>alpha-D-glucose 1-phosphate = alpha-D-glucose 6-phosphate</text>
        <dbReference type="Rhea" id="RHEA:23536"/>
        <dbReference type="ChEBI" id="CHEBI:58225"/>
        <dbReference type="ChEBI" id="CHEBI:58601"/>
        <dbReference type="EC" id="5.4.2.2"/>
    </reaction>
</comment>
<dbReference type="GO" id="GO:0004614">
    <property type="term" value="F:phosphoglucomutase activity"/>
    <property type="evidence" value="ECO:0007669"/>
    <property type="project" value="UniProtKB-EC"/>
</dbReference>
<organism evidence="7 8">
    <name type="scientific">Pseudobacteroides cellulosolvens ATCC 35603 = DSM 2933</name>
    <dbReference type="NCBI Taxonomy" id="398512"/>
    <lineage>
        <taxon>Bacteria</taxon>
        <taxon>Bacillati</taxon>
        <taxon>Bacillota</taxon>
        <taxon>Clostridia</taxon>
        <taxon>Eubacteriales</taxon>
        <taxon>Oscillospiraceae</taxon>
        <taxon>Pseudobacteroides</taxon>
    </lineage>
</organism>
<evidence type="ECO:0000256" key="1">
    <source>
        <dbReference type="ARBA" id="ARBA00000443"/>
    </source>
</evidence>
<dbReference type="Gene3D" id="3.30.310.50">
    <property type="entry name" value="Alpha-D-phosphohexomutase, C-terminal domain"/>
    <property type="match status" value="1"/>
</dbReference>
<dbReference type="AlphaFoldDB" id="A0A0L6JHU6"/>
<dbReference type="GO" id="GO:0046872">
    <property type="term" value="F:metal ion binding"/>
    <property type="evidence" value="ECO:0007669"/>
    <property type="project" value="UniProtKB-KW"/>
</dbReference>
<dbReference type="EC" id="5.4.2.2" evidence="2"/>
<gene>
    <name evidence="7" type="ORF">Bccel_0548</name>
</gene>
<name>A0A0L6JHU6_9FIRM</name>
<reference evidence="8" key="1">
    <citation type="submission" date="2015-07" db="EMBL/GenBank/DDBJ databases">
        <title>Near-Complete Genome Sequence of the Cellulolytic Bacterium Bacteroides (Pseudobacteroides) cellulosolvens ATCC 35603.</title>
        <authorList>
            <person name="Dassa B."/>
            <person name="Utturkar S.M."/>
            <person name="Klingeman D.M."/>
            <person name="Hurt R.A."/>
            <person name="Keller M."/>
            <person name="Xu J."/>
            <person name="Reddy Y.H.K."/>
            <person name="Borovok I."/>
            <person name="Grinberg I.R."/>
            <person name="Lamed R."/>
            <person name="Zhivin O."/>
            <person name="Bayer E.A."/>
            <person name="Brown S.D."/>
        </authorList>
    </citation>
    <scope>NUCLEOTIDE SEQUENCE [LARGE SCALE GENOMIC DNA]</scope>
    <source>
        <strain evidence="8">DSM 2933</strain>
    </source>
</reference>